<dbReference type="AlphaFoldDB" id="A0A024UYT6"/>
<dbReference type="Proteomes" id="UP000030690">
    <property type="component" value="Unassembled WGS sequence"/>
</dbReference>
<dbReference type="PANTHER" id="PTHR38745:SF2">
    <property type="entry name" value="TYROSINE SPECIFIC PROTEIN PHOSPHATASES DOMAIN-CONTAINING PROTEIN"/>
    <property type="match status" value="1"/>
</dbReference>
<protein>
    <recommendedName>
        <fullName evidence="3">Tyrosine specific protein phosphatases domain-containing protein</fullName>
    </recommendedName>
</protein>
<reference evidence="4 5" key="1">
    <citation type="submission" date="2013-02" db="EMBL/GenBank/DDBJ databases">
        <title>The Genome Annotation of Plasmodium falciparum Vietnam Oak-Knoll (FVO).</title>
        <authorList>
            <consortium name="The Broad Institute Genome Sequencing Platform"/>
            <consortium name="The Broad Institute Genome Sequencing Center for Infectious Disease"/>
            <person name="Neafsey D."/>
            <person name="Hoffman S."/>
            <person name="Volkman S."/>
            <person name="Rosenthal P."/>
            <person name="Walker B."/>
            <person name="Young S.K."/>
            <person name="Zeng Q."/>
            <person name="Gargeya S."/>
            <person name="Fitzgerald M."/>
            <person name="Haas B."/>
            <person name="Abouelleil A."/>
            <person name="Allen A.W."/>
            <person name="Alvarado L."/>
            <person name="Arachchi H.M."/>
            <person name="Berlin A.M."/>
            <person name="Chapman S.B."/>
            <person name="Gainer-Dewar J."/>
            <person name="Goldberg J."/>
            <person name="Griggs A."/>
            <person name="Gujja S."/>
            <person name="Hansen M."/>
            <person name="Howarth C."/>
            <person name="Imamovic A."/>
            <person name="Ireland A."/>
            <person name="Larimer J."/>
            <person name="McCowan C."/>
            <person name="Murphy C."/>
            <person name="Pearson M."/>
            <person name="Poon T.W."/>
            <person name="Priest M."/>
            <person name="Roberts A."/>
            <person name="Saif S."/>
            <person name="Shea T."/>
            <person name="Sisk P."/>
            <person name="Sykes S."/>
            <person name="Wortman J."/>
            <person name="Nusbaum C."/>
            <person name="Birren B."/>
        </authorList>
    </citation>
    <scope>NUCLEOTIDE SEQUENCE [LARGE SCALE GENOMIC DNA]</scope>
    <source>
        <strain evidence="5">Vietnam Oak-Knoll (FVO)</strain>
    </source>
</reference>
<dbReference type="PROSITE" id="PS00383">
    <property type="entry name" value="TYR_PHOSPHATASE_1"/>
    <property type="match status" value="1"/>
</dbReference>
<gene>
    <name evidence="4" type="ORF">PFFVO_05716</name>
</gene>
<dbReference type="InterPro" id="IPR016130">
    <property type="entry name" value="Tyr_Pase_AS"/>
</dbReference>
<accession>A0A024UYT6</accession>
<dbReference type="SUPFAM" id="SSF52799">
    <property type="entry name" value="(Phosphotyrosine protein) phosphatases II"/>
    <property type="match status" value="1"/>
</dbReference>
<keyword evidence="2" id="KW-0472">Membrane</keyword>
<organism evidence="4 5">
    <name type="scientific">Plasmodium falciparum Vietnam Oak-Knoll</name>
    <name type="common">FVO</name>
    <dbReference type="NCBI Taxonomy" id="1036723"/>
    <lineage>
        <taxon>Eukaryota</taxon>
        <taxon>Sar</taxon>
        <taxon>Alveolata</taxon>
        <taxon>Apicomplexa</taxon>
        <taxon>Aconoidasida</taxon>
        <taxon>Haemosporida</taxon>
        <taxon>Plasmodiidae</taxon>
        <taxon>Plasmodium</taxon>
        <taxon>Plasmodium (Laverania)</taxon>
    </lineage>
</organism>
<evidence type="ECO:0000313" key="4">
    <source>
        <dbReference type="EMBL" id="ETW15422.1"/>
    </source>
</evidence>
<feature type="domain" description="Tyrosine specific protein phosphatases" evidence="3">
    <location>
        <begin position="203"/>
        <end position="256"/>
    </location>
</feature>
<proteinExistence type="predicted"/>
<dbReference type="EMBL" id="KI925184">
    <property type="protein sequence ID" value="ETW15422.1"/>
    <property type="molecule type" value="Genomic_DNA"/>
</dbReference>
<feature type="transmembrane region" description="Helical" evidence="2">
    <location>
        <begin position="33"/>
        <end position="51"/>
    </location>
</feature>
<evidence type="ECO:0000256" key="1">
    <source>
        <dbReference type="SAM" id="Coils"/>
    </source>
</evidence>
<dbReference type="OrthoDB" id="6375174at2759"/>
<reference evidence="4 5" key="2">
    <citation type="submission" date="2013-02" db="EMBL/GenBank/DDBJ databases">
        <title>The Genome Sequence of Plasmodium falciparum Vietnam Oak-Knoll (FVO).</title>
        <authorList>
            <consortium name="The Broad Institute Genome Sequencing Platform"/>
            <consortium name="The Broad Institute Genome Sequencing Center for Infectious Disease"/>
            <person name="Neafsey D."/>
            <person name="Cheeseman I."/>
            <person name="Volkman S."/>
            <person name="Adams J."/>
            <person name="Walker B."/>
            <person name="Young S.K."/>
            <person name="Zeng Q."/>
            <person name="Gargeya S."/>
            <person name="Fitzgerald M."/>
            <person name="Haas B."/>
            <person name="Abouelleil A."/>
            <person name="Alvarado L."/>
            <person name="Arachchi H.M."/>
            <person name="Berlin A.M."/>
            <person name="Chapman S.B."/>
            <person name="Dewar J."/>
            <person name="Goldberg J."/>
            <person name="Griggs A."/>
            <person name="Gujja S."/>
            <person name="Hansen M."/>
            <person name="Howarth C."/>
            <person name="Imamovic A."/>
            <person name="Larimer J."/>
            <person name="McCowan C."/>
            <person name="Murphy C."/>
            <person name="Neiman D."/>
            <person name="Pearson M."/>
            <person name="Priest M."/>
            <person name="Roberts A."/>
            <person name="Saif S."/>
            <person name="Shea T."/>
            <person name="Sisk P."/>
            <person name="Sykes S."/>
            <person name="Wortman J."/>
            <person name="Nusbaum C."/>
            <person name="Birren B."/>
        </authorList>
    </citation>
    <scope>NUCLEOTIDE SEQUENCE [LARGE SCALE GENOMIC DNA]</scope>
    <source>
        <strain evidence="5">Vietnam Oak-Knoll (FVO)</strain>
    </source>
</reference>
<keyword evidence="2" id="KW-0812">Transmembrane</keyword>
<name>A0A024UYT6_PLAFA</name>
<evidence type="ECO:0000313" key="5">
    <source>
        <dbReference type="Proteomes" id="UP000030690"/>
    </source>
</evidence>
<dbReference type="PANTHER" id="PTHR38745">
    <property type="entry name" value="PHOSPHATASE, PUTATIVE-RELATED"/>
    <property type="match status" value="1"/>
</dbReference>
<dbReference type="InterPro" id="IPR029021">
    <property type="entry name" value="Prot-tyrosine_phosphatase-like"/>
</dbReference>
<dbReference type="PROSITE" id="PS50056">
    <property type="entry name" value="TYR_PHOSPHATASE_2"/>
    <property type="match status" value="1"/>
</dbReference>
<keyword evidence="2" id="KW-1133">Transmembrane helix</keyword>
<evidence type="ECO:0000259" key="3">
    <source>
        <dbReference type="PROSITE" id="PS50056"/>
    </source>
</evidence>
<evidence type="ECO:0000256" key="2">
    <source>
        <dbReference type="SAM" id="Phobius"/>
    </source>
</evidence>
<keyword evidence="1" id="KW-0175">Coiled coil</keyword>
<feature type="coiled-coil region" evidence="1">
    <location>
        <begin position="195"/>
        <end position="222"/>
    </location>
</feature>
<dbReference type="Gene3D" id="3.90.190.10">
    <property type="entry name" value="Protein tyrosine phosphatase superfamily"/>
    <property type="match status" value="1"/>
</dbReference>
<sequence length="294" mass="35306">MWNKLNDAENTDVDNHGEPRNVFFQRLKKYKTFFYLFFGFLMASLIIYAFYEYYFKKNGDFKLNCNDLNARCLNYKFPSFKPERLHIVDVNTENNNYILRSSIPLFNGRNKNEKNNELSNKWCTMPMVLNEGWNISYSDNLTLHIISFLRNDLKEGCSYTSEHCFNKKNNIFNHIIVGHQENPYDINEDEIDDKLKSMSWNTDNLINQIKDLKQKFNTMKNTIFFIHCRRGRDRTGEFVSAYKMIEQNKDFNSIVEENEKIGKVKQQYVNMQKWLCLYLERIMKNPNVKCFNFL</sequence>
<dbReference type="InterPro" id="IPR000387">
    <property type="entry name" value="Tyr_Pase_dom"/>
</dbReference>